<protein>
    <recommendedName>
        <fullName evidence="3">TetR family transcriptional regulator</fullName>
    </recommendedName>
</protein>
<accession>A0ABU8FGN1</accession>
<evidence type="ECO:0000313" key="2">
    <source>
        <dbReference type="Proteomes" id="UP001372526"/>
    </source>
</evidence>
<organism evidence="1 2">
    <name type="scientific">Bacillus bruguierae</name>
    <dbReference type="NCBI Taxonomy" id="3127667"/>
    <lineage>
        <taxon>Bacteria</taxon>
        <taxon>Bacillati</taxon>
        <taxon>Bacillota</taxon>
        <taxon>Bacilli</taxon>
        <taxon>Bacillales</taxon>
        <taxon>Bacillaceae</taxon>
        <taxon>Bacillus</taxon>
    </lineage>
</organism>
<keyword evidence="2" id="KW-1185">Reference proteome</keyword>
<comment type="caution">
    <text evidence="1">The sequence shown here is derived from an EMBL/GenBank/DDBJ whole genome shotgun (WGS) entry which is preliminary data.</text>
</comment>
<dbReference type="Proteomes" id="UP001372526">
    <property type="component" value="Unassembled WGS sequence"/>
</dbReference>
<evidence type="ECO:0008006" key="3">
    <source>
        <dbReference type="Google" id="ProtNLM"/>
    </source>
</evidence>
<sequence length="65" mass="7308">MERGTLVINALIERGVLPKDDSQVITGIIQALMMLLHKDEIGEELFPKVIDKLIEYVSEGLTNKK</sequence>
<name>A0ABU8FGN1_9BACI</name>
<gene>
    <name evidence="1" type="ORF">WAZ07_05935</name>
</gene>
<dbReference type="RefSeq" id="WP_336471692.1">
    <property type="nucleotide sequence ID" value="NZ_JBAWSX010000002.1"/>
</dbReference>
<proteinExistence type="predicted"/>
<dbReference type="EMBL" id="JBAWSX010000002">
    <property type="protein sequence ID" value="MEI4800870.1"/>
    <property type="molecule type" value="Genomic_DNA"/>
</dbReference>
<evidence type="ECO:0000313" key="1">
    <source>
        <dbReference type="EMBL" id="MEI4800870.1"/>
    </source>
</evidence>
<reference evidence="1 2" key="1">
    <citation type="submission" date="2024-01" db="EMBL/GenBank/DDBJ databases">
        <title>Seven novel Bacillus-like species.</title>
        <authorList>
            <person name="Liu G."/>
        </authorList>
    </citation>
    <scope>NUCLEOTIDE SEQUENCE [LARGE SCALE GENOMIC DNA]</scope>
    <source>
        <strain evidence="1 2">FJAT-51639</strain>
    </source>
</reference>